<accession>A0A139WQ19</accession>
<name>A0A139WQ19_9CYAN</name>
<protein>
    <recommendedName>
        <fullName evidence="1">Actin-like protein N-terminal domain-containing protein</fullName>
    </recommendedName>
</protein>
<dbReference type="Pfam" id="PF17989">
    <property type="entry name" value="ALP_N"/>
    <property type="match status" value="1"/>
</dbReference>
<proteinExistence type="predicted"/>
<gene>
    <name evidence="2" type="ORF">WA1_50825</name>
</gene>
<reference evidence="2 3" key="1">
    <citation type="journal article" date="2013" name="Genome Biol. Evol.">
        <title>Genomes of Stigonematalean cyanobacteria (subsection V) and the evolution of oxygenic photosynthesis from prokaryotes to plastids.</title>
        <authorList>
            <person name="Dagan T."/>
            <person name="Roettger M."/>
            <person name="Stucken K."/>
            <person name="Landan G."/>
            <person name="Koch R."/>
            <person name="Major P."/>
            <person name="Gould S.B."/>
            <person name="Goremykin V.V."/>
            <person name="Rippka R."/>
            <person name="Tandeau de Marsac N."/>
            <person name="Gugger M."/>
            <person name="Lockhart P.J."/>
            <person name="Allen J.F."/>
            <person name="Brune I."/>
            <person name="Maus I."/>
            <person name="Puhler A."/>
            <person name="Martin W.F."/>
        </authorList>
    </citation>
    <scope>NUCLEOTIDE SEQUENCE [LARGE SCALE GENOMIC DNA]</scope>
    <source>
        <strain evidence="2 3">PCC 7110</strain>
    </source>
</reference>
<dbReference type="Proteomes" id="UP000076925">
    <property type="component" value="Unassembled WGS sequence"/>
</dbReference>
<dbReference type="CDD" id="cd10227">
    <property type="entry name" value="ASKHA_NBD_ParM-like"/>
    <property type="match status" value="1"/>
</dbReference>
<dbReference type="AlphaFoldDB" id="A0A139WQ19"/>
<dbReference type="EMBL" id="ANNX02000078">
    <property type="protein sequence ID" value="KYC34526.1"/>
    <property type="molecule type" value="Genomic_DNA"/>
</dbReference>
<sequence>MSKTKEKPDLNKIVITIDMGGSKTKAIAQEYPEGNPVVLLFDSEVADVSRASIESVEPEGNPSSRAWVGISGEYYALGELARHRFGGISQLKELKYELAVPKICGAIWLAKEKLSLSNDVAVYLSILLPPGEVQDSEQLQVRLKNAFRGFDTPAGKMRVKMLRCDVASEGSGIFLYRKKVLGENMPTSMYVMLGYRNASIFTVRGGVPSTGITSNFGMSWLVNNFTSKVSGLSPDSPNIVEVLVEAGASCDGQSPTGGDRLVLQKLSRKRKREEIQLDGELMSKALLLARDEYWRAIVRWLRSKMDEDIEELVFCGGTADYIRSEIDSYFREEGMKVSWHADIYIPDEISTGMGNRMADVYALYQHMIVQFDKLTGYERSNSLLATKAIQTQSTTASLSGGTKQQYGFEFPSPPPQFIAVNEKV</sequence>
<organism evidence="2 3">
    <name type="scientific">Scytonema hofmannii PCC 7110</name>
    <dbReference type="NCBI Taxonomy" id="128403"/>
    <lineage>
        <taxon>Bacteria</taxon>
        <taxon>Bacillati</taxon>
        <taxon>Cyanobacteriota</taxon>
        <taxon>Cyanophyceae</taxon>
        <taxon>Nostocales</taxon>
        <taxon>Scytonemataceae</taxon>
        <taxon>Scytonema</taxon>
    </lineage>
</organism>
<dbReference type="OrthoDB" id="503465at2"/>
<feature type="domain" description="Actin-like protein N-terminal" evidence="1">
    <location>
        <begin position="17"/>
        <end position="172"/>
    </location>
</feature>
<dbReference type="STRING" id="128403.WA1_50825"/>
<evidence type="ECO:0000313" key="3">
    <source>
        <dbReference type="Proteomes" id="UP000076925"/>
    </source>
</evidence>
<keyword evidence="3" id="KW-1185">Reference proteome</keyword>
<comment type="caution">
    <text evidence="2">The sequence shown here is derived from an EMBL/GenBank/DDBJ whole genome shotgun (WGS) entry which is preliminary data.</text>
</comment>
<evidence type="ECO:0000259" key="1">
    <source>
        <dbReference type="Pfam" id="PF17989"/>
    </source>
</evidence>
<evidence type="ECO:0000313" key="2">
    <source>
        <dbReference type="EMBL" id="KYC34526.1"/>
    </source>
</evidence>
<dbReference type="InterPro" id="IPR040607">
    <property type="entry name" value="ALP_N"/>
</dbReference>
<dbReference type="Gene3D" id="3.30.420.40">
    <property type="match status" value="1"/>
</dbReference>
<dbReference type="RefSeq" id="WP_017740766.1">
    <property type="nucleotide sequence ID" value="NZ_KQ976356.1"/>
</dbReference>